<comment type="cofactor">
    <cofactor evidence="3">
        <name>Mg(2+)</name>
        <dbReference type="ChEBI" id="CHEBI:18420"/>
    </cofactor>
    <text evidence="3">Binds 2 magnesium ions per subunit.</text>
</comment>
<keyword evidence="3" id="KW-0479">Metal-binding</keyword>
<dbReference type="RefSeq" id="WP_189055997.1">
    <property type="nucleotide sequence ID" value="NZ_BMMK01000006.1"/>
</dbReference>
<dbReference type="PANTHER" id="PTHR16222">
    <property type="entry name" value="ADP-RIBOSYLGLYCOHYDROLASE"/>
    <property type="match status" value="1"/>
</dbReference>
<feature type="binding site" evidence="3">
    <location>
        <position position="268"/>
    </location>
    <ligand>
        <name>Mg(2+)</name>
        <dbReference type="ChEBI" id="CHEBI:18420"/>
        <label>1</label>
    </ligand>
</feature>
<dbReference type="InterPro" id="IPR036705">
    <property type="entry name" value="Ribosyl_crysJ1_sf"/>
</dbReference>
<proteinExistence type="inferred from homology"/>
<evidence type="ECO:0000256" key="3">
    <source>
        <dbReference type="PIRSR" id="PIRSR605502-1"/>
    </source>
</evidence>
<name>A0A8J3CCN9_9PSEU</name>
<evidence type="ECO:0000313" key="4">
    <source>
        <dbReference type="EMBL" id="GGM48025.1"/>
    </source>
</evidence>
<keyword evidence="2" id="KW-0378">Hydrolase</keyword>
<dbReference type="Proteomes" id="UP000637578">
    <property type="component" value="Unassembled WGS sequence"/>
</dbReference>
<feature type="binding site" evidence="3">
    <location>
        <position position="270"/>
    </location>
    <ligand>
        <name>Mg(2+)</name>
        <dbReference type="ChEBI" id="CHEBI:18420"/>
        <label>1</label>
    </ligand>
</feature>
<evidence type="ECO:0008006" key="6">
    <source>
        <dbReference type="Google" id="ProtNLM"/>
    </source>
</evidence>
<evidence type="ECO:0000256" key="1">
    <source>
        <dbReference type="ARBA" id="ARBA00010702"/>
    </source>
</evidence>
<dbReference type="InterPro" id="IPR005502">
    <property type="entry name" value="Ribosyl_crysJ1"/>
</dbReference>
<feature type="binding site" evidence="3">
    <location>
        <position position="50"/>
    </location>
    <ligand>
        <name>Mg(2+)</name>
        <dbReference type="ChEBI" id="CHEBI:18420"/>
        <label>1</label>
    </ligand>
</feature>
<dbReference type="PANTHER" id="PTHR16222:SF24">
    <property type="entry name" value="ADP-RIBOSYLHYDROLASE ARH3"/>
    <property type="match status" value="1"/>
</dbReference>
<comment type="similarity">
    <text evidence="1">Belongs to the ADP-ribosylglycohydrolase family.</text>
</comment>
<keyword evidence="3" id="KW-0460">Magnesium</keyword>
<gene>
    <name evidence="4" type="ORF">GCM10012275_18850</name>
</gene>
<comment type="caution">
    <text evidence="4">The sequence shown here is derived from an EMBL/GenBank/DDBJ whole genome shotgun (WGS) entry which is preliminary data.</text>
</comment>
<dbReference type="SUPFAM" id="SSF101478">
    <property type="entry name" value="ADP-ribosylglycohydrolase"/>
    <property type="match status" value="1"/>
</dbReference>
<reference evidence="4" key="2">
    <citation type="submission" date="2020-09" db="EMBL/GenBank/DDBJ databases">
        <authorList>
            <person name="Sun Q."/>
            <person name="Zhou Y."/>
        </authorList>
    </citation>
    <scope>NUCLEOTIDE SEQUENCE</scope>
    <source>
        <strain evidence="4">CGMCC 4.5737</strain>
    </source>
</reference>
<accession>A0A8J3CCN9</accession>
<reference evidence="4" key="1">
    <citation type="journal article" date="2014" name="Int. J. Syst. Evol. Microbiol.">
        <title>Complete genome sequence of Corynebacterium casei LMG S-19264T (=DSM 44701T), isolated from a smear-ripened cheese.</title>
        <authorList>
            <consortium name="US DOE Joint Genome Institute (JGI-PGF)"/>
            <person name="Walter F."/>
            <person name="Albersmeier A."/>
            <person name="Kalinowski J."/>
            <person name="Ruckert C."/>
        </authorList>
    </citation>
    <scope>NUCLEOTIDE SEQUENCE</scope>
    <source>
        <strain evidence="4">CGMCC 4.5737</strain>
    </source>
</reference>
<sequence>MAVTRNDKCRGLLLGAGLGDALGAPFEGRSRVGSATLTAEEEAPSNLVHTDDTALTLALAEHLAARRAANPLDDAIDEDTLAQRFAEAWRREPWRGFGGGIIEVFGLIHEGVPWHRASRAIFGGEGSFGNGAAMRVAPVALVGRSLQHTVELGYRSAVVSHAHPDAQHGAALQAAAAFLALCSDPATPLDSTLFLQGLGQVVHAPAWQDKLDRIAELLTRRSTPQHAGAILGNGVAALESVPTAVLAFLRNPDDSAETIRYAIHIGGDTDTIASMAGALAGARNGAKALPTRWIRRLEPTARLVELADRLS</sequence>
<dbReference type="EMBL" id="BMMK01000006">
    <property type="protein sequence ID" value="GGM48025.1"/>
    <property type="molecule type" value="Genomic_DNA"/>
</dbReference>
<dbReference type="GO" id="GO:0016787">
    <property type="term" value="F:hydrolase activity"/>
    <property type="evidence" value="ECO:0007669"/>
    <property type="project" value="UniProtKB-KW"/>
</dbReference>
<organism evidence="4 5">
    <name type="scientific">Longimycelium tulufanense</name>
    <dbReference type="NCBI Taxonomy" id="907463"/>
    <lineage>
        <taxon>Bacteria</taxon>
        <taxon>Bacillati</taxon>
        <taxon>Actinomycetota</taxon>
        <taxon>Actinomycetes</taxon>
        <taxon>Pseudonocardiales</taxon>
        <taxon>Pseudonocardiaceae</taxon>
        <taxon>Longimycelium</taxon>
    </lineage>
</organism>
<feature type="binding site" evidence="3">
    <location>
        <position position="271"/>
    </location>
    <ligand>
        <name>Mg(2+)</name>
        <dbReference type="ChEBI" id="CHEBI:18420"/>
        <label>1</label>
    </ligand>
</feature>
<feature type="binding site" evidence="3">
    <location>
        <position position="51"/>
    </location>
    <ligand>
        <name>Mg(2+)</name>
        <dbReference type="ChEBI" id="CHEBI:18420"/>
        <label>1</label>
    </ligand>
</feature>
<evidence type="ECO:0000313" key="5">
    <source>
        <dbReference type="Proteomes" id="UP000637578"/>
    </source>
</evidence>
<dbReference type="InterPro" id="IPR050792">
    <property type="entry name" value="ADP-ribosylglycohydrolase"/>
</dbReference>
<dbReference type="GO" id="GO:0046872">
    <property type="term" value="F:metal ion binding"/>
    <property type="evidence" value="ECO:0007669"/>
    <property type="project" value="UniProtKB-KW"/>
</dbReference>
<dbReference type="Gene3D" id="1.10.4080.10">
    <property type="entry name" value="ADP-ribosylation/Crystallin J1"/>
    <property type="match status" value="1"/>
</dbReference>
<keyword evidence="5" id="KW-1185">Reference proteome</keyword>
<feature type="binding site" evidence="3">
    <location>
        <position position="52"/>
    </location>
    <ligand>
        <name>Mg(2+)</name>
        <dbReference type="ChEBI" id="CHEBI:18420"/>
        <label>1</label>
    </ligand>
</feature>
<dbReference type="AlphaFoldDB" id="A0A8J3CCN9"/>
<evidence type="ECO:0000256" key="2">
    <source>
        <dbReference type="ARBA" id="ARBA00022801"/>
    </source>
</evidence>
<protein>
    <recommendedName>
        <fullName evidence="6">ADP-ribosylglycohydrolase</fullName>
    </recommendedName>
</protein>
<dbReference type="Pfam" id="PF03747">
    <property type="entry name" value="ADP_ribosyl_GH"/>
    <property type="match status" value="1"/>
</dbReference>